<protein>
    <recommendedName>
        <fullName evidence="3">HPt domain-containing protein</fullName>
    </recommendedName>
</protein>
<accession>A0ABV6FRV4</accession>
<evidence type="ECO:0008006" key="3">
    <source>
        <dbReference type="Google" id="ProtNLM"/>
    </source>
</evidence>
<comment type="caution">
    <text evidence="1">The sequence shown here is derived from an EMBL/GenBank/DDBJ whole genome shotgun (WGS) entry which is preliminary data.</text>
</comment>
<dbReference type="EMBL" id="JBHLWI010000019">
    <property type="protein sequence ID" value="MFC0262573.1"/>
    <property type="molecule type" value="Genomic_DNA"/>
</dbReference>
<dbReference type="RefSeq" id="WP_382387025.1">
    <property type="nucleotide sequence ID" value="NZ_JBHLWI010000019.1"/>
</dbReference>
<keyword evidence="2" id="KW-1185">Reference proteome</keyword>
<organism evidence="1 2">
    <name type="scientific">Fontibacter flavus</name>
    <dbReference type="NCBI Taxonomy" id="654838"/>
    <lineage>
        <taxon>Bacteria</taxon>
        <taxon>Pseudomonadati</taxon>
        <taxon>Bacteroidota</taxon>
        <taxon>Cytophagia</taxon>
        <taxon>Cytophagales</taxon>
        <taxon>Cyclobacteriaceae</taxon>
        <taxon>Fontibacter</taxon>
    </lineage>
</organism>
<dbReference type="InterPro" id="IPR036641">
    <property type="entry name" value="HPT_dom_sf"/>
</dbReference>
<name>A0ABV6FRV4_9BACT</name>
<sequence>MQNNPPVSFERIEEMIDGDADFRAELVMAIYNSLLELKEKYLEGAELQDEEIIQEIRHKVKPSLALFEIHLLNDLVTEGKDIIETQGFGPAFLEHLEKFLDAVDKTIDYLIPHVKKIENGE</sequence>
<gene>
    <name evidence="1" type="ORF">ACFFIP_07730</name>
</gene>
<proteinExistence type="predicted"/>
<reference evidence="1 2" key="1">
    <citation type="submission" date="2024-09" db="EMBL/GenBank/DDBJ databases">
        <authorList>
            <person name="Sun Q."/>
            <person name="Mori K."/>
        </authorList>
    </citation>
    <scope>NUCLEOTIDE SEQUENCE [LARGE SCALE GENOMIC DNA]</scope>
    <source>
        <strain evidence="1 2">CCM 7650</strain>
    </source>
</reference>
<evidence type="ECO:0000313" key="1">
    <source>
        <dbReference type="EMBL" id="MFC0262573.1"/>
    </source>
</evidence>
<evidence type="ECO:0000313" key="2">
    <source>
        <dbReference type="Proteomes" id="UP001589797"/>
    </source>
</evidence>
<dbReference type="Proteomes" id="UP001589797">
    <property type="component" value="Unassembled WGS sequence"/>
</dbReference>
<dbReference type="SUPFAM" id="SSF47226">
    <property type="entry name" value="Histidine-containing phosphotransfer domain, HPT domain"/>
    <property type="match status" value="1"/>
</dbReference>